<dbReference type="RefSeq" id="XP_033575811.1">
    <property type="nucleotide sequence ID" value="XM_033723642.1"/>
</dbReference>
<keyword evidence="3" id="KW-1185">Reference proteome</keyword>
<feature type="compositionally biased region" description="Basic residues" evidence="1">
    <location>
        <begin position="206"/>
        <end position="223"/>
    </location>
</feature>
<reference evidence="4" key="3">
    <citation type="submission" date="2025-04" db="UniProtKB">
        <authorList>
            <consortium name="RefSeq"/>
        </authorList>
    </citation>
    <scope>IDENTIFICATION</scope>
    <source>
        <strain evidence="4">CBS 304.34</strain>
    </source>
</reference>
<evidence type="ECO:0000313" key="4">
    <source>
        <dbReference type="RefSeq" id="XP_033575811.1"/>
    </source>
</evidence>
<evidence type="ECO:0000256" key="1">
    <source>
        <dbReference type="SAM" id="MobiDB-lite"/>
    </source>
</evidence>
<dbReference type="AlphaFoldDB" id="A0A6A6YLV4"/>
<dbReference type="GeneID" id="54464535"/>
<sequence>MGSAGSSRGGQQANSLVHWNGPGDSTVLACLAAHPRDGVGQWIDMAPGPGRQGAGCRSRLAGRGGWEWCSVCRGRRAERSGLCGLYPATAARELATAWERRAGGRGAQRGGLQGNGWGALAKEGWATLQDIGRRALQDGSGEVVQCQRCFSSCPSRRERCRGIKQGPKPLAALRFRKVQRGRVGRLFRIDGAAAPASGVEAYHTGQRSHRLAWRSRGGGHRGRGAGGTGSPNQESLRSAHRGLAPARLRESRPWPKPAGFGYAPRRPFRHKRPSAPGRVACDALNTMRLSSTPADQHPHTRPQPPRPGSAGPAATAAMHREMPPRRQPLDDAPALPAAVRPRFHRAAGDLPSALPALAAAGAV</sequence>
<dbReference type="Proteomes" id="UP000504636">
    <property type="component" value="Unplaced"/>
</dbReference>
<dbReference type="EMBL" id="MU003702">
    <property type="protein sequence ID" value="KAF2808847.1"/>
    <property type="molecule type" value="Genomic_DNA"/>
</dbReference>
<protein>
    <submittedName>
        <fullName evidence="2 4">Uncharacterized protein</fullName>
    </submittedName>
</protein>
<name>A0A6A6YLV4_9PEZI</name>
<feature type="region of interest" description="Disordered" evidence="1">
    <location>
        <begin position="205"/>
        <end position="276"/>
    </location>
</feature>
<accession>A0A6A6YLV4</accession>
<proteinExistence type="predicted"/>
<feature type="region of interest" description="Disordered" evidence="1">
    <location>
        <begin position="290"/>
        <end position="319"/>
    </location>
</feature>
<reference evidence="4" key="2">
    <citation type="submission" date="2020-04" db="EMBL/GenBank/DDBJ databases">
        <authorList>
            <consortium name="NCBI Genome Project"/>
        </authorList>
    </citation>
    <scope>NUCLEOTIDE SEQUENCE</scope>
    <source>
        <strain evidence="4">CBS 304.34</strain>
    </source>
</reference>
<organism evidence="2">
    <name type="scientific">Mytilinidion resinicola</name>
    <dbReference type="NCBI Taxonomy" id="574789"/>
    <lineage>
        <taxon>Eukaryota</taxon>
        <taxon>Fungi</taxon>
        <taxon>Dikarya</taxon>
        <taxon>Ascomycota</taxon>
        <taxon>Pezizomycotina</taxon>
        <taxon>Dothideomycetes</taxon>
        <taxon>Pleosporomycetidae</taxon>
        <taxon>Mytilinidiales</taxon>
        <taxon>Mytilinidiaceae</taxon>
        <taxon>Mytilinidion</taxon>
    </lineage>
</organism>
<reference evidence="2 4" key="1">
    <citation type="journal article" date="2020" name="Stud. Mycol.">
        <title>101 Dothideomycetes genomes: a test case for predicting lifestyles and emergence of pathogens.</title>
        <authorList>
            <person name="Haridas S."/>
            <person name="Albert R."/>
            <person name="Binder M."/>
            <person name="Bloem J."/>
            <person name="Labutti K."/>
            <person name="Salamov A."/>
            <person name="Andreopoulos B."/>
            <person name="Baker S."/>
            <person name="Barry K."/>
            <person name="Bills G."/>
            <person name="Bluhm B."/>
            <person name="Cannon C."/>
            <person name="Castanera R."/>
            <person name="Culley D."/>
            <person name="Daum C."/>
            <person name="Ezra D."/>
            <person name="Gonzalez J."/>
            <person name="Henrissat B."/>
            <person name="Kuo A."/>
            <person name="Liang C."/>
            <person name="Lipzen A."/>
            <person name="Lutzoni F."/>
            <person name="Magnuson J."/>
            <person name="Mondo S."/>
            <person name="Nolan M."/>
            <person name="Ohm R."/>
            <person name="Pangilinan J."/>
            <person name="Park H.-J."/>
            <person name="Ramirez L."/>
            <person name="Alfaro M."/>
            <person name="Sun H."/>
            <person name="Tritt A."/>
            <person name="Yoshinaga Y."/>
            <person name="Zwiers L.-H."/>
            <person name="Turgeon B."/>
            <person name="Goodwin S."/>
            <person name="Spatafora J."/>
            <person name="Crous P."/>
            <person name="Grigoriev I."/>
        </authorList>
    </citation>
    <scope>NUCLEOTIDE SEQUENCE</scope>
    <source>
        <strain evidence="2 4">CBS 304.34</strain>
    </source>
</reference>
<gene>
    <name evidence="2 4" type="ORF">BDZ99DRAFT_499226</name>
</gene>
<evidence type="ECO:0000313" key="3">
    <source>
        <dbReference type="Proteomes" id="UP000504636"/>
    </source>
</evidence>
<evidence type="ECO:0000313" key="2">
    <source>
        <dbReference type="EMBL" id="KAF2808847.1"/>
    </source>
</evidence>